<gene>
    <name evidence="1" type="ordered locus">trd_A0551</name>
</gene>
<dbReference type="Proteomes" id="UP000000447">
    <property type="component" value="Plasmid unnamed"/>
</dbReference>
<dbReference type="EMBL" id="CP001276">
    <property type="protein sequence ID" value="ACM07019.1"/>
    <property type="molecule type" value="Genomic_DNA"/>
</dbReference>
<evidence type="ECO:0000313" key="2">
    <source>
        <dbReference type="Proteomes" id="UP000000447"/>
    </source>
</evidence>
<geneLocation type="plasmid" evidence="2">
    <name>Tros</name>
</geneLocation>
<dbReference type="AlphaFoldDB" id="B9L437"/>
<keyword evidence="1" id="KW-0614">Plasmid</keyword>
<evidence type="ECO:0000313" key="1">
    <source>
        <dbReference type="EMBL" id="ACM07019.1"/>
    </source>
</evidence>
<dbReference type="KEGG" id="tro:trd_A0551"/>
<dbReference type="HOGENOM" id="CLU_3259113_0_0_0"/>
<organism evidence="1 2">
    <name type="scientific">Thermomicrobium roseum (strain ATCC 27502 / DSM 5159 / P-2)</name>
    <dbReference type="NCBI Taxonomy" id="309801"/>
    <lineage>
        <taxon>Bacteria</taxon>
        <taxon>Pseudomonadati</taxon>
        <taxon>Thermomicrobiota</taxon>
        <taxon>Thermomicrobia</taxon>
        <taxon>Thermomicrobiales</taxon>
        <taxon>Thermomicrobiaceae</taxon>
        <taxon>Thermomicrobium</taxon>
    </lineage>
</organism>
<protein>
    <submittedName>
        <fullName evidence="1">Uncharacterized protein</fullName>
    </submittedName>
</protein>
<keyword evidence="2" id="KW-1185">Reference proteome</keyword>
<name>B9L437_THERP</name>
<accession>B9L437</accession>
<sequence>MPRLQPGDRLPEWQAVTLSGEPVGSGTLRGRPAVIVLLRGLR</sequence>
<dbReference type="RefSeq" id="WP_012643006.1">
    <property type="nucleotide sequence ID" value="NC_011961.1"/>
</dbReference>
<reference evidence="1 2" key="1">
    <citation type="journal article" date="2009" name="PLoS ONE">
        <title>Complete genome sequence of the aerobic CO-oxidizing thermophile Thermomicrobium roseum.</title>
        <authorList>
            <person name="Wu D."/>
            <person name="Raymond J."/>
            <person name="Wu M."/>
            <person name="Chatterji S."/>
            <person name="Ren Q."/>
            <person name="Graham J.E."/>
            <person name="Bryant D.A."/>
            <person name="Robb F."/>
            <person name="Colman A."/>
            <person name="Tallon L.J."/>
            <person name="Badger J.H."/>
            <person name="Madupu R."/>
            <person name="Ward N.L."/>
            <person name="Eisen J.A."/>
        </authorList>
    </citation>
    <scope>NUCLEOTIDE SEQUENCE [LARGE SCALE GENOMIC DNA]</scope>
    <source>
        <strain evidence="2">ATCC 27502 / DSM 5159 / P-2</strain>
        <plasmid evidence="1">unnamed</plasmid>
    </source>
</reference>
<proteinExistence type="predicted"/>